<evidence type="ECO:0000313" key="4">
    <source>
        <dbReference type="Proteomes" id="UP001597349"/>
    </source>
</evidence>
<name>A0ABW4WHA3_9HYPH</name>
<organism evidence="3 4">
    <name type="scientific">Mesorhizobium calcicola</name>
    <dbReference type="NCBI Taxonomy" id="1300310"/>
    <lineage>
        <taxon>Bacteria</taxon>
        <taxon>Pseudomonadati</taxon>
        <taxon>Pseudomonadota</taxon>
        <taxon>Alphaproteobacteria</taxon>
        <taxon>Hyphomicrobiales</taxon>
        <taxon>Phyllobacteriaceae</taxon>
        <taxon>Mesorhizobium</taxon>
    </lineage>
</organism>
<protein>
    <submittedName>
        <fullName evidence="3">FAD-binding oxidoreductase</fullName>
    </submittedName>
</protein>
<dbReference type="PANTHER" id="PTHR11748:SF111">
    <property type="entry name" value="D-LACTATE DEHYDROGENASE, MITOCHONDRIAL-RELATED"/>
    <property type="match status" value="1"/>
</dbReference>
<evidence type="ECO:0000259" key="2">
    <source>
        <dbReference type="PROSITE" id="PS51387"/>
    </source>
</evidence>
<proteinExistence type="inferred from homology"/>
<dbReference type="Proteomes" id="UP001597349">
    <property type="component" value="Unassembled WGS sequence"/>
</dbReference>
<evidence type="ECO:0000313" key="3">
    <source>
        <dbReference type="EMBL" id="MFD2055961.1"/>
    </source>
</evidence>
<keyword evidence="4" id="KW-1185">Reference proteome</keyword>
<reference evidence="4" key="1">
    <citation type="journal article" date="2019" name="Int. J. Syst. Evol. Microbiol.">
        <title>The Global Catalogue of Microorganisms (GCM) 10K type strain sequencing project: providing services to taxonomists for standard genome sequencing and annotation.</title>
        <authorList>
            <consortium name="The Broad Institute Genomics Platform"/>
            <consortium name="The Broad Institute Genome Sequencing Center for Infectious Disease"/>
            <person name="Wu L."/>
            <person name="Ma J."/>
        </authorList>
    </citation>
    <scope>NUCLEOTIDE SEQUENCE [LARGE SCALE GENOMIC DNA]</scope>
    <source>
        <strain evidence="4">CGMCC 1.16226</strain>
    </source>
</reference>
<dbReference type="EMBL" id="JBHUGY010000035">
    <property type="protein sequence ID" value="MFD2055961.1"/>
    <property type="molecule type" value="Genomic_DNA"/>
</dbReference>
<dbReference type="SUPFAM" id="SSF56176">
    <property type="entry name" value="FAD-binding/transporter-associated domain-like"/>
    <property type="match status" value="1"/>
</dbReference>
<gene>
    <name evidence="3" type="ORF">ACFSQT_23715</name>
</gene>
<dbReference type="InterPro" id="IPR016169">
    <property type="entry name" value="FAD-bd_PCMH_sub2"/>
</dbReference>
<comment type="similarity">
    <text evidence="1">Belongs to the FAD-binding oxidoreductase/transferase type 4 family.</text>
</comment>
<dbReference type="InterPro" id="IPR036318">
    <property type="entry name" value="FAD-bd_PCMH-like_sf"/>
</dbReference>
<comment type="caution">
    <text evidence="3">The sequence shown here is derived from an EMBL/GenBank/DDBJ whole genome shotgun (WGS) entry which is preliminary data.</text>
</comment>
<accession>A0ABW4WHA3</accession>
<dbReference type="Gene3D" id="3.30.465.10">
    <property type="match status" value="1"/>
</dbReference>
<dbReference type="InterPro" id="IPR016166">
    <property type="entry name" value="FAD-bd_PCMH"/>
</dbReference>
<dbReference type="PROSITE" id="PS51387">
    <property type="entry name" value="FAD_PCMH"/>
    <property type="match status" value="1"/>
</dbReference>
<feature type="domain" description="FAD-binding PCMH-type" evidence="2">
    <location>
        <begin position="1"/>
        <end position="63"/>
    </location>
</feature>
<dbReference type="PANTHER" id="PTHR11748">
    <property type="entry name" value="D-LACTATE DEHYDROGENASE"/>
    <property type="match status" value="1"/>
</dbReference>
<evidence type="ECO:0000256" key="1">
    <source>
        <dbReference type="ARBA" id="ARBA00008000"/>
    </source>
</evidence>
<sequence length="103" mass="10977">MLRYGTIRELTLGLEVVTADGEIWNGLAACEKDNTGYDLKSLFVGSEGTLGIITTATLKLFPLPPNDPDGACGDKRDGELCPAAHPTSDANWVEFDGIRGHGE</sequence>
<dbReference type="RefSeq" id="WP_379022697.1">
    <property type="nucleotide sequence ID" value="NZ_JBHUGY010000035.1"/>
</dbReference>